<evidence type="ECO:0000256" key="1">
    <source>
        <dbReference type="SAM" id="MobiDB-lite"/>
    </source>
</evidence>
<dbReference type="WBParaSite" id="GPUH_0000670901-mRNA-1">
    <property type="protein sequence ID" value="GPUH_0000670901-mRNA-1"/>
    <property type="gene ID" value="GPUH_0000670901"/>
</dbReference>
<name>A0A183DDA9_9BILA</name>
<dbReference type="Proteomes" id="UP000271098">
    <property type="component" value="Unassembled WGS sequence"/>
</dbReference>
<evidence type="ECO:0000313" key="2">
    <source>
        <dbReference type="EMBL" id="VDK55725.1"/>
    </source>
</evidence>
<feature type="region of interest" description="Disordered" evidence="1">
    <location>
        <begin position="53"/>
        <end position="126"/>
    </location>
</feature>
<evidence type="ECO:0000313" key="4">
    <source>
        <dbReference type="WBParaSite" id="GPUH_0000670901-mRNA-1"/>
    </source>
</evidence>
<feature type="compositionally biased region" description="Basic residues" evidence="1">
    <location>
        <begin position="55"/>
        <end position="70"/>
    </location>
</feature>
<proteinExistence type="predicted"/>
<protein>
    <submittedName>
        <fullName evidence="4">MLF1</fullName>
    </submittedName>
</protein>
<reference evidence="2 3" key="2">
    <citation type="submission" date="2018-11" db="EMBL/GenBank/DDBJ databases">
        <authorList>
            <consortium name="Pathogen Informatics"/>
        </authorList>
    </citation>
    <scope>NUCLEOTIDE SEQUENCE [LARGE SCALE GENOMIC DNA]</scope>
</reference>
<reference evidence="4" key="1">
    <citation type="submission" date="2016-06" db="UniProtKB">
        <authorList>
            <consortium name="WormBaseParasite"/>
        </authorList>
    </citation>
    <scope>IDENTIFICATION</scope>
</reference>
<sequence length="126" mass="13837">MCFYSSKDSLNELVRQVTEQTRAEMSAAFGPETAALLDTGLFFRGLGIARNMPSFKKKKLDLPPKRKRRSQGTGSESSQSAQSYTGKSDSSRSTPSITVRSESEKQGICSDEQSVDDEDQQSTTGR</sequence>
<accession>A0A183DDA9</accession>
<dbReference type="EMBL" id="UYRT01016177">
    <property type="protein sequence ID" value="VDK55725.1"/>
    <property type="molecule type" value="Genomic_DNA"/>
</dbReference>
<evidence type="ECO:0000313" key="3">
    <source>
        <dbReference type="Proteomes" id="UP000271098"/>
    </source>
</evidence>
<organism evidence="4">
    <name type="scientific">Gongylonema pulchrum</name>
    <dbReference type="NCBI Taxonomy" id="637853"/>
    <lineage>
        <taxon>Eukaryota</taxon>
        <taxon>Metazoa</taxon>
        <taxon>Ecdysozoa</taxon>
        <taxon>Nematoda</taxon>
        <taxon>Chromadorea</taxon>
        <taxon>Rhabditida</taxon>
        <taxon>Spirurina</taxon>
        <taxon>Spiruromorpha</taxon>
        <taxon>Spiruroidea</taxon>
        <taxon>Gongylonematidae</taxon>
        <taxon>Gongylonema</taxon>
    </lineage>
</organism>
<dbReference type="AlphaFoldDB" id="A0A183DDA9"/>
<feature type="compositionally biased region" description="Polar residues" evidence="1">
    <location>
        <begin position="71"/>
        <end position="100"/>
    </location>
</feature>
<keyword evidence="3" id="KW-1185">Reference proteome</keyword>
<dbReference type="OrthoDB" id="10642471at2759"/>
<gene>
    <name evidence="2" type="ORF">GPUH_LOCUS6701</name>
</gene>